<name>A0AAD5BW35_AMBAR</name>
<dbReference type="GO" id="GO:0003941">
    <property type="term" value="F:L-serine ammonia-lyase activity"/>
    <property type="evidence" value="ECO:0007669"/>
    <property type="project" value="TreeGrafter"/>
</dbReference>
<evidence type="ECO:0000256" key="2">
    <source>
        <dbReference type="ARBA" id="ARBA00022898"/>
    </source>
</evidence>
<keyword evidence="3" id="KW-0456">Lyase</keyword>
<dbReference type="PANTHER" id="PTHR48078">
    <property type="entry name" value="THREONINE DEHYDRATASE, MITOCHONDRIAL-RELATED"/>
    <property type="match status" value="1"/>
</dbReference>
<accession>A0AAD5BW35</accession>
<dbReference type="GO" id="GO:0006567">
    <property type="term" value="P:L-threonine catabolic process"/>
    <property type="evidence" value="ECO:0007669"/>
    <property type="project" value="TreeGrafter"/>
</dbReference>
<dbReference type="GO" id="GO:0004794">
    <property type="term" value="F:threonine deaminase activity"/>
    <property type="evidence" value="ECO:0007669"/>
    <property type="project" value="TreeGrafter"/>
</dbReference>
<sequence>MMAKLQKEQLANCVICSSAGNHAQGVAVVAKTLGCDVVIVMSITTPLIKVSGDSCSEVSSGTYEEWKDLDSGDGSSGAYEECESVNDPFDIIRTKIAPVKVKVALLVLCKWAKMETLKILDAYNN</sequence>
<reference evidence="5" key="1">
    <citation type="submission" date="2022-06" db="EMBL/GenBank/DDBJ databases">
        <title>Uncovering the hologenomic basis of an extraordinary plant invasion.</title>
        <authorList>
            <person name="Bieker V.C."/>
            <person name="Martin M.D."/>
            <person name="Gilbert T."/>
            <person name="Hodgins K."/>
            <person name="Battlay P."/>
            <person name="Petersen B."/>
            <person name="Wilson J."/>
        </authorList>
    </citation>
    <scope>NUCLEOTIDE SEQUENCE</scope>
    <source>
        <strain evidence="5">AA19_3_7</strain>
        <tissue evidence="5">Leaf</tissue>
    </source>
</reference>
<keyword evidence="2" id="KW-0663">Pyridoxal phosphate</keyword>
<evidence type="ECO:0000313" key="5">
    <source>
        <dbReference type="EMBL" id="KAI7729486.1"/>
    </source>
</evidence>
<keyword evidence="6" id="KW-1185">Reference proteome</keyword>
<dbReference type="GO" id="GO:0009097">
    <property type="term" value="P:isoleucine biosynthetic process"/>
    <property type="evidence" value="ECO:0007669"/>
    <property type="project" value="TreeGrafter"/>
</dbReference>
<dbReference type="Proteomes" id="UP001206925">
    <property type="component" value="Unassembled WGS sequence"/>
</dbReference>
<dbReference type="Gene3D" id="3.40.50.1100">
    <property type="match status" value="1"/>
</dbReference>
<evidence type="ECO:0000256" key="1">
    <source>
        <dbReference type="ARBA" id="ARBA00001933"/>
    </source>
</evidence>
<dbReference type="AlphaFoldDB" id="A0AAD5BW35"/>
<evidence type="ECO:0000256" key="3">
    <source>
        <dbReference type="ARBA" id="ARBA00023239"/>
    </source>
</evidence>
<organism evidence="5 6">
    <name type="scientific">Ambrosia artemisiifolia</name>
    <name type="common">Common ragweed</name>
    <dbReference type="NCBI Taxonomy" id="4212"/>
    <lineage>
        <taxon>Eukaryota</taxon>
        <taxon>Viridiplantae</taxon>
        <taxon>Streptophyta</taxon>
        <taxon>Embryophyta</taxon>
        <taxon>Tracheophyta</taxon>
        <taxon>Spermatophyta</taxon>
        <taxon>Magnoliopsida</taxon>
        <taxon>eudicotyledons</taxon>
        <taxon>Gunneridae</taxon>
        <taxon>Pentapetalae</taxon>
        <taxon>asterids</taxon>
        <taxon>campanulids</taxon>
        <taxon>Asterales</taxon>
        <taxon>Asteraceae</taxon>
        <taxon>Asteroideae</taxon>
        <taxon>Heliantheae alliance</taxon>
        <taxon>Heliantheae</taxon>
        <taxon>Ambrosia</taxon>
    </lineage>
</organism>
<dbReference type="InterPro" id="IPR001926">
    <property type="entry name" value="TrpB-like_PALP"/>
</dbReference>
<dbReference type="SUPFAM" id="SSF53686">
    <property type="entry name" value="Tryptophan synthase beta subunit-like PLP-dependent enzymes"/>
    <property type="match status" value="1"/>
</dbReference>
<evidence type="ECO:0000259" key="4">
    <source>
        <dbReference type="Pfam" id="PF00291"/>
    </source>
</evidence>
<gene>
    <name evidence="5" type="ORF">M8C21_026391</name>
</gene>
<protein>
    <recommendedName>
        <fullName evidence="4">Tryptophan synthase beta chain-like PALP domain-containing protein</fullName>
    </recommendedName>
</protein>
<dbReference type="GO" id="GO:0006565">
    <property type="term" value="P:L-serine catabolic process"/>
    <property type="evidence" value="ECO:0007669"/>
    <property type="project" value="TreeGrafter"/>
</dbReference>
<feature type="domain" description="Tryptophan synthase beta chain-like PALP" evidence="4">
    <location>
        <begin position="1"/>
        <end position="50"/>
    </location>
</feature>
<comment type="caution">
    <text evidence="5">The sequence shown here is derived from an EMBL/GenBank/DDBJ whole genome shotgun (WGS) entry which is preliminary data.</text>
</comment>
<proteinExistence type="predicted"/>
<dbReference type="InterPro" id="IPR036052">
    <property type="entry name" value="TrpB-like_PALP_sf"/>
</dbReference>
<dbReference type="Pfam" id="PF00291">
    <property type="entry name" value="PALP"/>
    <property type="match status" value="1"/>
</dbReference>
<dbReference type="InterPro" id="IPR050147">
    <property type="entry name" value="Ser/Thr_Dehydratase"/>
</dbReference>
<dbReference type="PANTHER" id="PTHR48078:SF11">
    <property type="entry name" value="THREONINE DEHYDRATASE, MITOCHONDRIAL"/>
    <property type="match status" value="1"/>
</dbReference>
<dbReference type="EMBL" id="JAMZMK010010993">
    <property type="protein sequence ID" value="KAI7729486.1"/>
    <property type="molecule type" value="Genomic_DNA"/>
</dbReference>
<evidence type="ECO:0000313" key="6">
    <source>
        <dbReference type="Proteomes" id="UP001206925"/>
    </source>
</evidence>
<comment type="cofactor">
    <cofactor evidence="1">
        <name>pyridoxal 5'-phosphate</name>
        <dbReference type="ChEBI" id="CHEBI:597326"/>
    </cofactor>
</comment>